<organism evidence="1 2">
    <name type="scientific">Solanum commersonii</name>
    <name type="common">Commerson's wild potato</name>
    <name type="synonym">Commerson's nightshade</name>
    <dbReference type="NCBI Taxonomy" id="4109"/>
    <lineage>
        <taxon>Eukaryota</taxon>
        <taxon>Viridiplantae</taxon>
        <taxon>Streptophyta</taxon>
        <taxon>Embryophyta</taxon>
        <taxon>Tracheophyta</taxon>
        <taxon>Spermatophyta</taxon>
        <taxon>Magnoliopsida</taxon>
        <taxon>eudicotyledons</taxon>
        <taxon>Gunneridae</taxon>
        <taxon>Pentapetalae</taxon>
        <taxon>asterids</taxon>
        <taxon>lamiids</taxon>
        <taxon>Solanales</taxon>
        <taxon>Solanaceae</taxon>
        <taxon>Solanoideae</taxon>
        <taxon>Solaneae</taxon>
        <taxon>Solanum</taxon>
    </lineage>
</organism>
<reference evidence="1 2" key="1">
    <citation type="submission" date="2020-09" db="EMBL/GenBank/DDBJ databases">
        <title>De no assembly of potato wild relative species, Solanum commersonii.</title>
        <authorList>
            <person name="Cho K."/>
        </authorList>
    </citation>
    <scope>NUCLEOTIDE SEQUENCE [LARGE SCALE GENOMIC DNA]</scope>
    <source>
        <strain evidence="1">LZ3.2</strain>
        <tissue evidence="1">Leaf</tissue>
    </source>
</reference>
<proteinExistence type="predicted"/>
<dbReference type="AlphaFoldDB" id="A0A9J5XEP4"/>
<name>A0A9J5XEP4_SOLCO</name>
<dbReference type="Proteomes" id="UP000824120">
    <property type="component" value="Chromosome 9"/>
</dbReference>
<gene>
    <name evidence="1" type="ORF">H5410_046104</name>
</gene>
<keyword evidence="2" id="KW-1185">Reference proteome</keyword>
<accession>A0A9J5XEP4</accession>
<comment type="caution">
    <text evidence="1">The sequence shown here is derived from an EMBL/GenBank/DDBJ whole genome shotgun (WGS) entry which is preliminary data.</text>
</comment>
<evidence type="ECO:0000313" key="2">
    <source>
        <dbReference type="Proteomes" id="UP000824120"/>
    </source>
</evidence>
<protein>
    <submittedName>
        <fullName evidence="1">Uncharacterized protein</fullName>
    </submittedName>
</protein>
<dbReference type="EMBL" id="JACXVP010000009">
    <property type="protein sequence ID" value="KAG5585670.1"/>
    <property type="molecule type" value="Genomic_DNA"/>
</dbReference>
<evidence type="ECO:0000313" key="1">
    <source>
        <dbReference type="EMBL" id="KAG5585670.1"/>
    </source>
</evidence>
<sequence>MKISSLSSNLPRFKWFLSDTHSPYEGQPTPYPTHSPELSSWFPDLSLKQVKNTWVVFYLQLQTH</sequence>